<proteinExistence type="predicted"/>
<dbReference type="GO" id="GO:0004521">
    <property type="term" value="F:RNA endonuclease activity"/>
    <property type="evidence" value="ECO:0007669"/>
    <property type="project" value="InterPro"/>
</dbReference>
<dbReference type="Pfam" id="PF00069">
    <property type="entry name" value="Pkinase"/>
    <property type="match status" value="1"/>
</dbReference>
<dbReference type="SUPFAM" id="SSF56112">
    <property type="entry name" value="Protein kinase-like (PK-like)"/>
    <property type="match status" value="1"/>
</dbReference>
<dbReference type="InterPro" id="IPR011009">
    <property type="entry name" value="Kinase-like_dom_sf"/>
</dbReference>
<dbReference type="Proteomes" id="UP000799436">
    <property type="component" value="Unassembled WGS sequence"/>
</dbReference>
<dbReference type="PANTHER" id="PTHR13954">
    <property type="entry name" value="IRE1-RELATED"/>
    <property type="match status" value="1"/>
</dbReference>
<dbReference type="PROSITE" id="PS50011">
    <property type="entry name" value="PROTEIN_KINASE_DOM"/>
    <property type="match status" value="1"/>
</dbReference>
<organism evidence="2 3">
    <name type="scientific">Teratosphaeria nubilosa</name>
    <dbReference type="NCBI Taxonomy" id="161662"/>
    <lineage>
        <taxon>Eukaryota</taxon>
        <taxon>Fungi</taxon>
        <taxon>Dikarya</taxon>
        <taxon>Ascomycota</taxon>
        <taxon>Pezizomycotina</taxon>
        <taxon>Dothideomycetes</taxon>
        <taxon>Dothideomycetidae</taxon>
        <taxon>Mycosphaerellales</taxon>
        <taxon>Teratosphaeriaceae</taxon>
        <taxon>Teratosphaeria</taxon>
    </lineage>
</organism>
<dbReference type="Gene3D" id="1.10.510.10">
    <property type="entry name" value="Transferase(Phosphotransferase) domain 1"/>
    <property type="match status" value="1"/>
</dbReference>
<dbReference type="EMBL" id="ML995810">
    <property type="protein sequence ID" value="KAF2773756.1"/>
    <property type="molecule type" value="Genomic_DNA"/>
</dbReference>
<name>A0A6G1LLL6_9PEZI</name>
<dbReference type="AlphaFoldDB" id="A0A6G1LLL6"/>
<sequence length="232" mass="25949">MEYETADGSRFSLQTIESHHESGQRGRAYVSVAAFVDGKAYCGRVEKDIALLEDDEILNCLQPVPYECIHPPVPDGHPEARSSQSNDHYLKAPSFTFEDCQPGNTFVADCFLNEARVLERLMNHPHPNLANYDGAVVVDGRIRQLCLRRYDCSLTQYLTQHGHIMDQEERMTLLDDIKSGIQHLHDLGYAHNDINPDNICIDSGGRAVIVDFDSCLPYGQKLLKGGSTSKAK</sequence>
<dbReference type="GO" id="GO:0070059">
    <property type="term" value="P:intrinsic apoptotic signaling pathway in response to endoplasmic reticulum stress"/>
    <property type="evidence" value="ECO:0007669"/>
    <property type="project" value="TreeGrafter"/>
</dbReference>
<reference evidence="2" key="1">
    <citation type="journal article" date="2020" name="Stud. Mycol.">
        <title>101 Dothideomycetes genomes: a test case for predicting lifestyles and emergence of pathogens.</title>
        <authorList>
            <person name="Haridas S."/>
            <person name="Albert R."/>
            <person name="Binder M."/>
            <person name="Bloem J."/>
            <person name="Labutti K."/>
            <person name="Salamov A."/>
            <person name="Andreopoulos B."/>
            <person name="Baker S."/>
            <person name="Barry K."/>
            <person name="Bills G."/>
            <person name="Bluhm B."/>
            <person name="Cannon C."/>
            <person name="Castanera R."/>
            <person name="Culley D."/>
            <person name="Daum C."/>
            <person name="Ezra D."/>
            <person name="Gonzalez J."/>
            <person name="Henrissat B."/>
            <person name="Kuo A."/>
            <person name="Liang C."/>
            <person name="Lipzen A."/>
            <person name="Lutzoni F."/>
            <person name="Magnuson J."/>
            <person name="Mondo S."/>
            <person name="Nolan M."/>
            <person name="Ohm R."/>
            <person name="Pangilinan J."/>
            <person name="Park H.-J."/>
            <person name="Ramirez L."/>
            <person name="Alfaro M."/>
            <person name="Sun H."/>
            <person name="Tritt A."/>
            <person name="Yoshinaga Y."/>
            <person name="Zwiers L.-H."/>
            <person name="Turgeon B."/>
            <person name="Goodwin S."/>
            <person name="Spatafora J."/>
            <person name="Crous P."/>
            <person name="Grigoriev I."/>
        </authorList>
    </citation>
    <scope>NUCLEOTIDE SEQUENCE</scope>
    <source>
        <strain evidence="2">CBS 116005</strain>
    </source>
</reference>
<keyword evidence="2" id="KW-0418">Kinase</keyword>
<dbReference type="OrthoDB" id="4062651at2759"/>
<accession>A0A6G1LLL6</accession>
<dbReference type="GO" id="GO:1990604">
    <property type="term" value="C:IRE1-TRAF2-ASK1 complex"/>
    <property type="evidence" value="ECO:0007669"/>
    <property type="project" value="TreeGrafter"/>
</dbReference>
<dbReference type="GO" id="GO:0036498">
    <property type="term" value="P:IRE1-mediated unfolded protein response"/>
    <property type="evidence" value="ECO:0007669"/>
    <property type="project" value="TreeGrafter"/>
</dbReference>
<evidence type="ECO:0000259" key="1">
    <source>
        <dbReference type="PROSITE" id="PS50011"/>
    </source>
</evidence>
<dbReference type="PANTHER" id="PTHR13954:SF6">
    <property type="entry name" value="NON-SPECIFIC SERINE_THREONINE PROTEIN KINASE"/>
    <property type="match status" value="1"/>
</dbReference>
<dbReference type="InterPro" id="IPR000719">
    <property type="entry name" value="Prot_kinase_dom"/>
</dbReference>
<keyword evidence="2" id="KW-0808">Transferase</keyword>
<dbReference type="GO" id="GO:0004674">
    <property type="term" value="F:protein serine/threonine kinase activity"/>
    <property type="evidence" value="ECO:0007669"/>
    <property type="project" value="InterPro"/>
</dbReference>
<evidence type="ECO:0000313" key="2">
    <source>
        <dbReference type="EMBL" id="KAF2773756.1"/>
    </source>
</evidence>
<gene>
    <name evidence="2" type="ORF">EJ03DRAFT_341038</name>
</gene>
<keyword evidence="3" id="KW-1185">Reference proteome</keyword>
<evidence type="ECO:0000313" key="3">
    <source>
        <dbReference type="Proteomes" id="UP000799436"/>
    </source>
</evidence>
<dbReference type="InterPro" id="IPR045133">
    <property type="entry name" value="IRE1/2-like"/>
</dbReference>
<protein>
    <submittedName>
        <fullName evidence="2">Kinase-like protein</fullName>
    </submittedName>
</protein>
<dbReference type="GO" id="GO:0051082">
    <property type="term" value="F:unfolded protein binding"/>
    <property type="evidence" value="ECO:0007669"/>
    <property type="project" value="TreeGrafter"/>
</dbReference>
<dbReference type="GO" id="GO:0005524">
    <property type="term" value="F:ATP binding"/>
    <property type="evidence" value="ECO:0007669"/>
    <property type="project" value="InterPro"/>
</dbReference>
<feature type="domain" description="Protein kinase" evidence="1">
    <location>
        <begin position="14"/>
        <end position="232"/>
    </location>
</feature>